<dbReference type="InterPro" id="IPR020816">
    <property type="entry name" value="Histone-like_DNA-bd_CS"/>
</dbReference>
<dbReference type="PRINTS" id="PR01727">
    <property type="entry name" value="DNABINDINGHU"/>
</dbReference>
<keyword evidence="2" id="KW-0238">DNA-binding</keyword>
<dbReference type="Gene3D" id="4.10.520.10">
    <property type="entry name" value="IHF-like DNA-binding proteins"/>
    <property type="match status" value="1"/>
</dbReference>
<keyword evidence="1" id="KW-0226">DNA condensation</keyword>
<evidence type="ECO:0000313" key="5">
    <source>
        <dbReference type="Proteomes" id="UP000177528"/>
    </source>
</evidence>
<organism evidence="4 5">
    <name type="scientific">Candidatus Andersenbacteria bacterium RIFCSPHIGHO2_12_FULL_45_11</name>
    <dbReference type="NCBI Taxonomy" id="1797281"/>
    <lineage>
        <taxon>Bacteria</taxon>
        <taxon>Candidatus Anderseniibacteriota</taxon>
    </lineage>
</organism>
<dbReference type="GO" id="GO:0005829">
    <property type="term" value="C:cytosol"/>
    <property type="evidence" value="ECO:0007669"/>
    <property type="project" value="TreeGrafter"/>
</dbReference>
<dbReference type="InterPro" id="IPR000119">
    <property type="entry name" value="Hist_DNA-bd"/>
</dbReference>
<dbReference type="SUPFAM" id="SSF47729">
    <property type="entry name" value="IHF-like DNA-binding proteins"/>
    <property type="match status" value="1"/>
</dbReference>
<dbReference type="SMART" id="SM00411">
    <property type="entry name" value="BHL"/>
    <property type="match status" value="1"/>
</dbReference>
<evidence type="ECO:0000313" key="4">
    <source>
        <dbReference type="EMBL" id="OGY35024.1"/>
    </source>
</evidence>
<name>A0A1G1X4W9_9BACT</name>
<evidence type="ECO:0008006" key="6">
    <source>
        <dbReference type="Google" id="ProtNLM"/>
    </source>
</evidence>
<dbReference type="Proteomes" id="UP000177528">
    <property type="component" value="Unassembled WGS sequence"/>
</dbReference>
<dbReference type="AlphaFoldDB" id="A0A1G1X4W9"/>
<dbReference type="GO" id="GO:0030527">
    <property type="term" value="F:structural constituent of chromatin"/>
    <property type="evidence" value="ECO:0007669"/>
    <property type="project" value="InterPro"/>
</dbReference>
<dbReference type="EMBL" id="MHHR01000006">
    <property type="protein sequence ID" value="OGY35024.1"/>
    <property type="molecule type" value="Genomic_DNA"/>
</dbReference>
<dbReference type="InterPro" id="IPR010992">
    <property type="entry name" value="IHF-like_DNA-bd_dom_sf"/>
</dbReference>
<dbReference type="PANTHER" id="PTHR33175:SF3">
    <property type="entry name" value="DNA-BINDING PROTEIN HU-BETA"/>
    <property type="match status" value="1"/>
</dbReference>
<dbReference type="PANTHER" id="PTHR33175">
    <property type="entry name" value="DNA-BINDING PROTEIN HU"/>
    <property type="match status" value="1"/>
</dbReference>
<proteinExistence type="inferred from homology"/>
<evidence type="ECO:0000256" key="1">
    <source>
        <dbReference type="ARBA" id="ARBA00023067"/>
    </source>
</evidence>
<gene>
    <name evidence="4" type="ORF">A3D99_04455</name>
</gene>
<comment type="caution">
    <text evidence="4">The sequence shown here is derived from an EMBL/GenBank/DDBJ whole genome shotgun (WGS) entry which is preliminary data.</text>
</comment>
<dbReference type="GO" id="GO:0030261">
    <property type="term" value="P:chromosome condensation"/>
    <property type="evidence" value="ECO:0007669"/>
    <property type="project" value="UniProtKB-KW"/>
</dbReference>
<accession>A0A1G1X4W9</accession>
<dbReference type="Pfam" id="PF00216">
    <property type="entry name" value="Bac_DNA_binding"/>
    <property type="match status" value="1"/>
</dbReference>
<protein>
    <recommendedName>
        <fullName evidence="6">DNA-binding protein</fullName>
    </recommendedName>
</protein>
<sequence>MNKQILIDKVTDATRLPRRHVESVVMSFLEIMIDKLSQDEKINLSGFGIFEVRERKGRRGVNPRNPNEPMQIPTVRVAKFRPGKTLKEAVK</sequence>
<reference evidence="4 5" key="1">
    <citation type="journal article" date="2016" name="Nat. Commun.">
        <title>Thousands of microbial genomes shed light on interconnected biogeochemical processes in an aquifer system.</title>
        <authorList>
            <person name="Anantharaman K."/>
            <person name="Brown C.T."/>
            <person name="Hug L.A."/>
            <person name="Sharon I."/>
            <person name="Castelle C.J."/>
            <person name="Probst A.J."/>
            <person name="Thomas B.C."/>
            <person name="Singh A."/>
            <person name="Wilkins M.J."/>
            <person name="Karaoz U."/>
            <person name="Brodie E.L."/>
            <person name="Williams K.H."/>
            <person name="Hubbard S.S."/>
            <person name="Banfield J.F."/>
        </authorList>
    </citation>
    <scope>NUCLEOTIDE SEQUENCE [LARGE SCALE GENOMIC DNA]</scope>
</reference>
<dbReference type="GO" id="GO:0003677">
    <property type="term" value="F:DNA binding"/>
    <property type="evidence" value="ECO:0007669"/>
    <property type="project" value="UniProtKB-KW"/>
</dbReference>
<evidence type="ECO:0000256" key="2">
    <source>
        <dbReference type="ARBA" id="ARBA00023125"/>
    </source>
</evidence>
<dbReference type="CDD" id="cd13831">
    <property type="entry name" value="HU"/>
    <property type="match status" value="1"/>
</dbReference>
<dbReference type="PROSITE" id="PS00045">
    <property type="entry name" value="HISTONE_LIKE"/>
    <property type="match status" value="1"/>
</dbReference>
<comment type="similarity">
    <text evidence="3">Belongs to the bacterial histone-like protein family.</text>
</comment>
<evidence type="ECO:0000256" key="3">
    <source>
        <dbReference type="RuleBase" id="RU003939"/>
    </source>
</evidence>